<sequence>MLIYAFETDKAVIVLGFQPKIAMHTIDGDKGAYFFYAKFQGQSLFAAHHQPSGMALIHQHHLVTAQ</sequence>
<dbReference type="EMBL" id="CABWLC010000008">
    <property type="protein sequence ID" value="VXA84138.1"/>
    <property type="molecule type" value="Genomic_DNA"/>
</dbReference>
<accession>A0A653KZG1</accession>
<dbReference type="Proteomes" id="UP000439123">
    <property type="component" value="Unassembled WGS sequence"/>
</dbReference>
<evidence type="ECO:0000313" key="1">
    <source>
        <dbReference type="EMBL" id="VXA84138.1"/>
    </source>
</evidence>
<name>A0A653KZG1_AERVE</name>
<evidence type="ECO:0000313" key="2">
    <source>
        <dbReference type="Proteomes" id="UP000439123"/>
    </source>
</evidence>
<reference evidence="1 2" key="1">
    <citation type="submission" date="2019-10" db="EMBL/GenBank/DDBJ databases">
        <authorList>
            <person name="Karimi E."/>
        </authorList>
    </citation>
    <scope>NUCLEOTIDE SEQUENCE [LARGE SCALE GENOMIC DNA]</scope>
    <source>
        <strain evidence="1">Aeromonas sp. 8C</strain>
    </source>
</reference>
<proteinExistence type="predicted"/>
<gene>
    <name evidence="1" type="ORF">AERO8C_160291</name>
</gene>
<organism evidence="1 2">
    <name type="scientific">Aeromonas veronii</name>
    <dbReference type="NCBI Taxonomy" id="654"/>
    <lineage>
        <taxon>Bacteria</taxon>
        <taxon>Pseudomonadati</taxon>
        <taxon>Pseudomonadota</taxon>
        <taxon>Gammaproteobacteria</taxon>
        <taxon>Aeromonadales</taxon>
        <taxon>Aeromonadaceae</taxon>
        <taxon>Aeromonas</taxon>
    </lineage>
</organism>
<dbReference type="AlphaFoldDB" id="A0A653KZG1"/>
<protein>
    <submittedName>
        <fullName evidence="1">Uncharacterized protein</fullName>
    </submittedName>
</protein>